<dbReference type="AlphaFoldDB" id="A0A5N5QRQ1"/>
<sequence length="452" mass="48651">MPLTYILTNNYFNSTEAEFVQEDHVITVDTSHGVILRVEKATKASSDPDVIDLRGLTVLPGFVDTHVHFFLHPYDETSWDDQVTRESLPERTIRAANHARVTLLAGFTAVRDLGTEGAGDADIILRKCISSPVSLIPGPRYFCASRAIVSTGSYGPKSELYPSQQGVEGITAAQAADGPDQCAKAVRQQIGAGVDWIKVYGGNNAVQTSPGAGSDSISLWTKAEWESLVSTARSLGVKVAVHSNTPEAALAALEAGASTLEHGREYNEQVFAKIREKRATWTPTLSAYYTIDPNGPKWAGIQQSFKMALKENAKVSYVPKLGIPIACGGDTGVFAHGKNALELQLMHSLGMPARQVLQAATLMGWRCLRSVYWDGEQGEERLEDQMGVQMPMGDNELPFGYIGPGFAADIIATSGDLVGNDEKGFADAVSADNIVFVMKAGKVYKTGGRPVL</sequence>
<evidence type="ECO:0000313" key="3">
    <source>
        <dbReference type="Proteomes" id="UP000383932"/>
    </source>
</evidence>
<feature type="domain" description="Amidohydrolase-related" evidence="1">
    <location>
        <begin position="57"/>
        <end position="368"/>
    </location>
</feature>
<dbReference type="PANTHER" id="PTHR43135">
    <property type="entry name" value="ALPHA-D-RIBOSE 1-METHYLPHOSPHONATE 5-TRIPHOSPHATE DIPHOSPHATASE"/>
    <property type="match status" value="1"/>
</dbReference>
<dbReference type="InterPro" id="IPR032466">
    <property type="entry name" value="Metal_Hydrolase"/>
</dbReference>
<dbReference type="PANTHER" id="PTHR43135:SF3">
    <property type="entry name" value="ALPHA-D-RIBOSE 1-METHYLPHOSPHONATE 5-TRIPHOSPHATE DIPHOSPHATASE"/>
    <property type="match status" value="1"/>
</dbReference>
<dbReference type="InterPro" id="IPR006680">
    <property type="entry name" value="Amidohydro-rel"/>
</dbReference>
<keyword evidence="3" id="KW-1185">Reference proteome</keyword>
<dbReference type="SUPFAM" id="SSF51556">
    <property type="entry name" value="Metallo-dependent hydrolases"/>
    <property type="match status" value="1"/>
</dbReference>
<gene>
    <name evidence="2" type="ORF">CTheo_2073</name>
</gene>
<dbReference type="InterPro" id="IPR051781">
    <property type="entry name" value="Metallo-dep_Hydrolase"/>
</dbReference>
<protein>
    <recommendedName>
        <fullName evidence="1">Amidohydrolase-related domain-containing protein</fullName>
    </recommendedName>
</protein>
<reference evidence="2 3" key="1">
    <citation type="journal article" date="2019" name="Fungal Biol. Biotechnol.">
        <title>Draft genome sequence of fastidious pathogen Ceratobasidium theobromae, which causes vascular-streak dieback in Theobroma cacao.</title>
        <authorList>
            <person name="Ali S.S."/>
            <person name="Asman A."/>
            <person name="Shao J."/>
            <person name="Firmansyah A.P."/>
            <person name="Susilo A.W."/>
            <person name="Rosmana A."/>
            <person name="McMahon P."/>
            <person name="Junaid M."/>
            <person name="Guest D."/>
            <person name="Kheng T.Y."/>
            <person name="Meinhardt L.W."/>
            <person name="Bailey B.A."/>
        </authorList>
    </citation>
    <scope>NUCLEOTIDE SEQUENCE [LARGE SCALE GENOMIC DNA]</scope>
    <source>
        <strain evidence="2 3">CT2</strain>
    </source>
</reference>
<comment type="caution">
    <text evidence="2">The sequence shown here is derived from an EMBL/GenBank/DDBJ whole genome shotgun (WGS) entry which is preliminary data.</text>
</comment>
<dbReference type="GO" id="GO:0016810">
    <property type="term" value="F:hydrolase activity, acting on carbon-nitrogen (but not peptide) bonds"/>
    <property type="evidence" value="ECO:0007669"/>
    <property type="project" value="InterPro"/>
</dbReference>
<proteinExistence type="predicted"/>
<evidence type="ECO:0000313" key="2">
    <source>
        <dbReference type="EMBL" id="KAB5594442.1"/>
    </source>
</evidence>
<dbReference type="EMBL" id="SSOP01000020">
    <property type="protein sequence ID" value="KAB5594442.1"/>
    <property type="molecule type" value="Genomic_DNA"/>
</dbReference>
<dbReference type="Gene3D" id="3.20.20.140">
    <property type="entry name" value="Metal-dependent hydrolases"/>
    <property type="match status" value="1"/>
</dbReference>
<dbReference type="OrthoDB" id="5595695at2759"/>
<accession>A0A5N5QRQ1</accession>
<dbReference type="Gene3D" id="2.30.40.10">
    <property type="entry name" value="Urease, subunit C, domain 1"/>
    <property type="match status" value="1"/>
</dbReference>
<evidence type="ECO:0000259" key="1">
    <source>
        <dbReference type="Pfam" id="PF01979"/>
    </source>
</evidence>
<dbReference type="SUPFAM" id="SSF51338">
    <property type="entry name" value="Composite domain of metallo-dependent hydrolases"/>
    <property type="match status" value="2"/>
</dbReference>
<dbReference type="Proteomes" id="UP000383932">
    <property type="component" value="Unassembled WGS sequence"/>
</dbReference>
<organism evidence="2 3">
    <name type="scientific">Ceratobasidium theobromae</name>
    <dbReference type="NCBI Taxonomy" id="1582974"/>
    <lineage>
        <taxon>Eukaryota</taxon>
        <taxon>Fungi</taxon>
        <taxon>Dikarya</taxon>
        <taxon>Basidiomycota</taxon>
        <taxon>Agaricomycotina</taxon>
        <taxon>Agaricomycetes</taxon>
        <taxon>Cantharellales</taxon>
        <taxon>Ceratobasidiaceae</taxon>
        <taxon>Ceratobasidium</taxon>
    </lineage>
</organism>
<dbReference type="Pfam" id="PF01979">
    <property type="entry name" value="Amidohydro_1"/>
    <property type="match status" value="1"/>
</dbReference>
<name>A0A5N5QRQ1_9AGAM</name>
<dbReference type="InterPro" id="IPR011059">
    <property type="entry name" value="Metal-dep_hydrolase_composite"/>
</dbReference>